<accession>A0ABU9CEW2</accession>
<dbReference type="EMBL" id="JBBUTH010000001">
    <property type="protein sequence ID" value="MEK8049249.1"/>
    <property type="molecule type" value="Genomic_DNA"/>
</dbReference>
<sequence>MPPNVSELEAQALRLSPEERARLADKLLSSLGADAAVEEAWAAEVDRRIQEWDAGAVQAVPLADSLARARAAIR</sequence>
<reference evidence="1 2" key="1">
    <citation type="submission" date="2024-04" db="EMBL/GenBank/DDBJ databases">
        <title>Novel species of the genus Ideonella isolated from streams.</title>
        <authorList>
            <person name="Lu H."/>
        </authorList>
    </citation>
    <scope>NUCLEOTIDE SEQUENCE [LARGE SCALE GENOMIC DNA]</scope>
    <source>
        <strain evidence="1 2">DXS22W</strain>
    </source>
</reference>
<evidence type="ECO:0000313" key="2">
    <source>
        <dbReference type="Proteomes" id="UP001365405"/>
    </source>
</evidence>
<name>A0ABU9CEW2_9BURK</name>
<keyword evidence="2" id="KW-1185">Reference proteome</keyword>
<dbReference type="Pfam" id="PF09720">
    <property type="entry name" value="Unstab_antitox"/>
    <property type="match status" value="1"/>
</dbReference>
<dbReference type="NCBIfam" id="TIGR02574">
    <property type="entry name" value="stabl_TIGR02574"/>
    <property type="match status" value="1"/>
</dbReference>
<gene>
    <name evidence="1" type="ORF">AACH10_03260</name>
</gene>
<evidence type="ECO:0000313" key="1">
    <source>
        <dbReference type="EMBL" id="MEK8049249.1"/>
    </source>
</evidence>
<organism evidence="1 2">
    <name type="scientific">Pseudaquabacterium inlustre</name>
    <dbReference type="NCBI Taxonomy" id="2984192"/>
    <lineage>
        <taxon>Bacteria</taxon>
        <taxon>Pseudomonadati</taxon>
        <taxon>Pseudomonadota</taxon>
        <taxon>Betaproteobacteria</taxon>
        <taxon>Burkholderiales</taxon>
        <taxon>Sphaerotilaceae</taxon>
        <taxon>Pseudaquabacterium</taxon>
    </lineage>
</organism>
<dbReference type="RefSeq" id="WP_341408920.1">
    <property type="nucleotide sequence ID" value="NZ_JBBUTH010000001.1"/>
</dbReference>
<protein>
    <submittedName>
        <fullName evidence="1">Addiction module protein</fullName>
    </submittedName>
</protein>
<proteinExistence type="predicted"/>
<dbReference type="Proteomes" id="UP001365405">
    <property type="component" value="Unassembled WGS sequence"/>
</dbReference>
<comment type="caution">
    <text evidence="1">The sequence shown here is derived from an EMBL/GenBank/DDBJ whole genome shotgun (WGS) entry which is preliminary data.</text>
</comment>
<dbReference type="InterPro" id="IPR013406">
    <property type="entry name" value="CHP02574_addiction_mod"/>
</dbReference>